<dbReference type="GO" id="GO:0004673">
    <property type="term" value="F:protein histidine kinase activity"/>
    <property type="evidence" value="ECO:0007669"/>
    <property type="project" value="UniProtKB-EC"/>
</dbReference>
<evidence type="ECO:0000259" key="8">
    <source>
        <dbReference type="SMART" id="SM00387"/>
    </source>
</evidence>
<accession>A0ABW2UG71</accession>
<keyword evidence="7" id="KW-0067">ATP-binding</keyword>
<evidence type="ECO:0000256" key="1">
    <source>
        <dbReference type="ARBA" id="ARBA00000085"/>
    </source>
</evidence>
<dbReference type="RefSeq" id="WP_377400302.1">
    <property type="nucleotide sequence ID" value="NZ_JBHTFQ010000002.1"/>
</dbReference>
<evidence type="ECO:0000256" key="6">
    <source>
        <dbReference type="ARBA" id="ARBA00022777"/>
    </source>
</evidence>
<comment type="catalytic activity">
    <reaction evidence="1">
        <text>ATP + protein L-histidine = ADP + protein N-phospho-L-histidine.</text>
        <dbReference type="EC" id="2.7.13.3"/>
    </reaction>
</comment>
<evidence type="ECO:0000256" key="5">
    <source>
        <dbReference type="ARBA" id="ARBA00022741"/>
    </source>
</evidence>
<comment type="caution">
    <text evidence="9">The sequence shown here is derived from an EMBL/GenBank/DDBJ whole genome shotgun (WGS) entry which is preliminary data.</text>
</comment>
<evidence type="ECO:0000313" key="10">
    <source>
        <dbReference type="Proteomes" id="UP001596516"/>
    </source>
</evidence>
<dbReference type="InterPro" id="IPR003594">
    <property type="entry name" value="HATPase_dom"/>
</dbReference>
<keyword evidence="4 9" id="KW-0808">Transferase</keyword>
<evidence type="ECO:0000313" key="9">
    <source>
        <dbReference type="EMBL" id="MFC7703637.1"/>
    </source>
</evidence>
<sequence>MTGSASHEGIGLDLEFLSEPALIVTVAGEVLGANSSARRLFAPATEIPSLFTLLEESEEEVRSYLRRASGSTTSLVGAMTVVAAGGAPTRFRTLAARLRARNGLGAALILRLLSVHDDQFSILNRRIREVDQQLRQRLKENALLQEALADNRVLVRELQHRVKNNVQQMLSLIRMSGAKDPSPGVAEVIATASRRLQAMAAIQEALYQNAGASTVSAADFLGQVVEGAALSCGAADRVQSAIPDVPMTAEKAHCLALIANELVTNACKHGLNGAVGGIRVSLAPEGAGLRLDVQDDGPGFEEGTTARSSGLTLVRALCRQIGARLEIVNEQGARCSVHFQSGLSAPERQ</sequence>
<dbReference type="SMART" id="SM00387">
    <property type="entry name" value="HATPase_c"/>
    <property type="match status" value="1"/>
</dbReference>
<proteinExistence type="predicted"/>
<dbReference type="Pfam" id="PF02518">
    <property type="entry name" value="HATPase_c"/>
    <property type="match status" value="1"/>
</dbReference>
<name>A0ABW2UG71_9RHOB</name>
<dbReference type="PANTHER" id="PTHR41523">
    <property type="entry name" value="TWO-COMPONENT SYSTEM SENSOR PROTEIN"/>
    <property type="match status" value="1"/>
</dbReference>
<dbReference type="EC" id="2.7.13.3" evidence="2"/>
<dbReference type="EMBL" id="JBHTFQ010000002">
    <property type="protein sequence ID" value="MFC7703637.1"/>
    <property type="molecule type" value="Genomic_DNA"/>
</dbReference>
<evidence type="ECO:0000256" key="4">
    <source>
        <dbReference type="ARBA" id="ARBA00022679"/>
    </source>
</evidence>
<reference evidence="10" key="1">
    <citation type="journal article" date="2019" name="Int. J. Syst. Evol. Microbiol.">
        <title>The Global Catalogue of Microorganisms (GCM) 10K type strain sequencing project: providing services to taxonomists for standard genome sequencing and annotation.</title>
        <authorList>
            <consortium name="The Broad Institute Genomics Platform"/>
            <consortium name="The Broad Institute Genome Sequencing Center for Infectious Disease"/>
            <person name="Wu L."/>
            <person name="Ma J."/>
        </authorList>
    </citation>
    <scope>NUCLEOTIDE SEQUENCE [LARGE SCALE GENOMIC DNA]</scope>
    <source>
        <strain evidence="10">CGMCC 1.12750</strain>
    </source>
</reference>
<keyword evidence="3" id="KW-0597">Phosphoprotein</keyword>
<evidence type="ECO:0000256" key="2">
    <source>
        <dbReference type="ARBA" id="ARBA00012438"/>
    </source>
</evidence>
<organism evidence="9 10">
    <name type="scientific">Plastorhodobacter daqingensis</name>
    <dbReference type="NCBI Taxonomy" id="1387281"/>
    <lineage>
        <taxon>Bacteria</taxon>
        <taxon>Pseudomonadati</taxon>
        <taxon>Pseudomonadota</taxon>
        <taxon>Alphaproteobacteria</taxon>
        <taxon>Rhodobacterales</taxon>
        <taxon>Paracoccaceae</taxon>
        <taxon>Plastorhodobacter</taxon>
    </lineage>
</organism>
<keyword evidence="5" id="KW-0547">Nucleotide-binding</keyword>
<dbReference type="Pfam" id="PF07568">
    <property type="entry name" value="HisKA_2"/>
    <property type="match status" value="1"/>
</dbReference>
<dbReference type="SUPFAM" id="SSF55874">
    <property type="entry name" value="ATPase domain of HSP90 chaperone/DNA topoisomerase II/histidine kinase"/>
    <property type="match status" value="1"/>
</dbReference>
<dbReference type="PANTHER" id="PTHR41523:SF8">
    <property type="entry name" value="ETHYLENE RESPONSE SENSOR PROTEIN"/>
    <property type="match status" value="1"/>
</dbReference>
<protein>
    <recommendedName>
        <fullName evidence="2">histidine kinase</fullName>
        <ecNumber evidence="2">2.7.13.3</ecNumber>
    </recommendedName>
</protein>
<dbReference type="InterPro" id="IPR011495">
    <property type="entry name" value="Sig_transdc_His_kin_sub2_dim/P"/>
</dbReference>
<dbReference type="InterPro" id="IPR036890">
    <property type="entry name" value="HATPase_C_sf"/>
</dbReference>
<dbReference type="Proteomes" id="UP001596516">
    <property type="component" value="Unassembled WGS sequence"/>
</dbReference>
<evidence type="ECO:0000256" key="3">
    <source>
        <dbReference type="ARBA" id="ARBA00022553"/>
    </source>
</evidence>
<evidence type="ECO:0000256" key="7">
    <source>
        <dbReference type="ARBA" id="ARBA00022840"/>
    </source>
</evidence>
<keyword evidence="6 9" id="KW-0418">Kinase</keyword>
<feature type="domain" description="Histidine kinase/HSP90-like ATPase" evidence="8">
    <location>
        <begin position="250"/>
        <end position="343"/>
    </location>
</feature>
<dbReference type="Gene3D" id="3.30.565.10">
    <property type="entry name" value="Histidine kinase-like ATPase, C-terminal domain"/>
    <property type="match status" value="1"/>
</dbReference>
<gene>
    <name evidence="9" type="ORF">ACFQXB_05445</name>
</gene>
<keyword evidence="10" id="KW-1185">Reference proteome</keyword>